<dbReference type="Pfam" id="PF00465">
    <property type="entry name" value="Fe-ADH"/>
    <property type="match status" value="1"/>
</dbReference>
<keyword evidence="4" id="KW-0520">NAD</keyword>
<dbReference type="Gene3D" id="3.40.50.1970">
    <property type="match status" value="1"/>
</dbReference>
<keyword evidence="10" id="KW-1185">Reference proteome</keyword>
<organism evidence="7 9">
    <name type="scientific">Francisella adeliensis</name>
    <dbReference type="NCBI Taxonomy" id="2007306"/>
    <lineage>
        <taxon>Bacteria</taxon>
        <taxon>Pseudomonadati</taxon>
        <taxon>Pseudomonadota</taxon>
        <taxon>Gammaproteobacteria</taxon>
        <taxon>Thiotrichales</taxon>
        <taxon>Francisellaceae</taxon>
        <taxon>Francisella</taxon>
    </lineage>
</organism>
<dbReference type="InterPro" id="IPR056798">
    <property type="entry name" value="ADH_Fe_C"/>
</dbReference>
<dbReference type="PANTHER" id="PTHR11496:SF102">
    <property type="entry name" value="ALCOHOL DEHYDROGENASE 4"/>
    <property type="match status" value="1"/>
</dbReference>
<protein>
    <submittedName>
        <fullName evidence="8">Iron-containing alcohol dehydrogenase</fullName>
    </submittedName>
</protein>
<evidence type="ECO:0000313" key="7">
    <source>
        <dbReference type="EMBL" id="AXA34173.1"/>
    </source>
</evidence>
<evidence type="ECO:0000259" key="5">
    <source>
        <dbReference type="Pfam" id="PF00465"/>
    </source>
</evidence>
<evidence type="ECO:0000256" key="3">
    <source>
        <dbReference type="ARBA" id="ARBA00023002"/>
    </source>
</evidence>
<evidence type="ECO:0000256" key="4">
    <source>
        <dbReference type="ARBA" id="ARBA00023027"/>
    </source>
</evidence>
<dbReference type="FunFam" id="1.20.1090.10:FF:000001">
    <property type="entry name" value="Aldehyde-alcohol dehydrogenase"/>
    <property type="match status" value="1"/>
</dbReference>
<dbReference type="Gene3D" id="1.20.1090.10">
    <property type="entry name" value="Dehydroquinate synthase-like - alpha domain"/>
    <property type="match status" value="1"/>
</dbReference>
<dbReference type="InterPro" id="IPR001670">
    <property type="entry name" value="ADH_Fe/GldA"/>
</dbReference>
<feature type="domain" description="Alcohol dehydrogenase iron-type/glycerol dehydrogenase GldA" evidence="5">
    <location>
        <begin position="9"/>
        <end position="182"/>
    </location>
</feature>
<feature type="domain" description="Fe-containing alcohol dehydrogenase-like C-terminal" evidence="6">
    <location>
        <begin position="193"/>
        <end position="375"/>
    </location>
</feature>
<dbReference type="PROSITE" id="PS00913">
    <property type="entry name" value="ADH_IRON_1"/>
    <property type="match status" value="1"/>
</dbReference>
<dbReference type="InterPro" id="IPR018211">
    <property type="entry name" value="ADH_Fe_CS"/>
</dbReference>
<sequence length="376" mass="40134">MSIKQFNFPTVIRFGENAVKETPKHLANNNCSNVLIVTDPVLATMSMVSDLQSHLSVNGIKASVFSDIAANPCEADVINGVKAFHENNCDSIIGIGGGAAMDTARAVLLMANHPGSVMDYEDGTGADETVEDSKIPYFIAIPTTSGTGSEVGRSAIISDDKTHQKKVIFAPQLLAKIILADPLLTVALPKHITAATGVDALVHNVEAYLVDSFHPMCDGIALEGIRLIDESLVTAVNEPTNVKARTQMLIASTMGAVAFQKGLGVVHSCAHALSAFNNMHHGLANALMFAESLKFNKQVCTDKYSRLEKLLGVDCFIEYVEDLNEAVGIKKGLSNYGVTATDIDQIADIALTDTCHLSNPRKVSKDDLVNILKASL</sequence>
<reference evidence="7 9" key="1">
    <citation type="submission" date="2017-06" db="EMBL/GenBank/DDBJ databases">
        <title>Complete genome of Francisella adeliensis.</title>
        <authorList>
            <person name="Vallesi A."/>
            <person name="Sjodin A."/>
        </authorList>
    </citation>
    <scope>NUCLEOTIDE SEQUENCE [LARGE SCALE GENOMIC DNA]</scope>
    <source>
        <strain evidence="7 9">FDC440</strain>
    </source>
</reference>
<dbReference type="Pfam" id="PF25137">
    <property type="entry name" value="ADH_Fe_C"/>
    <property type="match status" value="1"/>
</dbReference>
<dbReference type="AlphaFoldDB" id="A0A2Z4Y0F4"/>
<dbReference type="Proteomes" id="UP000251120">
    <property type="component" value="Chromosome"/>
</dbReference>
<comment type="similarity">
    <text evidence="2">Belongs to the iron-containing alcohol dehydrogenase family.</text>
</comment>
<gene>
    <name evidence="7" type="ORF">CDH04_07050</name>
    <name evidence="8" type="ORF">FZC43_07050</name>
</gene>
<dbReference type="Proteomes" id="UP000681131">
    <property type="component" value="Chromosome"/>
</dbReference>
<dbReference type="CDD" id="cd14861">
    <property type="entry name" value="Fe-ADH-like"/>
    <property type="match status" value="1"/>
</dbReference>
<evidence type="ECO:0000313" key="9">
    <source>
        <dbReference type="Proteomes" id="UP000251120"/>
    </source>
</evidence>
<dbReference type="FunFam" id="3.40.50.1970:FF:000003">
    <property type="entry name" value="Alcohol dehydrogenase, iron-containing"/>
    <property type="match status" value="1"/>
</dbReference>
<dbReference type="GO" id="GO:0046872">
    <property type="term" value="F:metal ion binding"/>
    <property type="evidence" value="ECO:0007669"/>
    <property type="project" value="InterPro"/>
</dbReference>
<dbReference type="SUPFAM" id="SSF56796">
    <property type="entry name" value="Dehydroquinate synthase-like"/>
    <property type="match status" value="1"/>
</dbReference>
<accession>A0A2Z4Y0F4</accession>
<evidence type="ECO:0000259" key="6">
    <source>
        <dbReference type="Pfam" id="PF25137"/>
    </source>
</evidence>
<proteinExistence type="inferred from homology"/>
<dbReference type="EMBL" id="CP043424">
    <property type="protein sequence ID" value="QIW12417.1"/>
    <property type="molecule type" value="Genomic_DNA"/>
</dbReference>
<keyword evidence="3" id="KW-0560">Oxidoreductase</keyword>
<evidence type="ECO:0000313" key="10">
    <source>
        <dbReference type="Proteomes" id="UP000681131"/>
    </source>
</evidence>
<reference evidence="8 10" key="2">
    <citation type="submission" date="2019-08" db="EMBL/GenBank/DDBJ databases">
        <title>Complete genome sequences of Francisella adeliensis (FSC1325 and FSC1326).</title>
        <authorList>
            <person name="Ohrman C."/>
            <person name="Uneklint I."/>
            <person name="Vallesi A."/>
            <person name="Karlsson L."/>
            <person name="Sjodin A."/>
        </authorList>
    </citation>
    <scope>NUCLEOTIDE SEQUENCE [LARGE SCALE GENOMIC DNA]</scope>
    <source>
        <strain evidence="8 10">FSC1325</strain>
    </source>
</reference>
<dbReference type="PROSITE" id="PS00060">
    <property type="entry name" value="ADH_IRON_2"/>
    <property type="match status" value="1"/>
</dbReference>
<evidence type="ECO:0000256" key="2">
    <source>
        <dbReference type="ARBA" id="ARBA00007358"/>
    </source>
</evidence>
<evidence type="ECO:0000256" key="1">
    <source>
        <dbReference type="ARBA" id="ARBA00001962"/>
    </source>
</evidence>
<evidence type="ECO:0000313" key="8">
    <source>
        <dbReference type="EMBL" id="QIW12417.1"/>
    </source>
</evidence>
<dbReference type="PANTHER" id="PTHR11496">
    <property type="entry name" value="ALCOHOL DEHYDROGENASE"/>
    <property type="match status" value="1"/>
</dbReference>
<dbReference type="KEGG" id="fad:CDH04_07050"/>
<name>A0A2Z4Y0F4_9GAMM</name>
<dbReference type="RefSeq" id="WP_112870351.1">
    <property type="nucleotide sequence ID" value="NZ_CP021781.1"/>
</dbReference>
<dbReference type="InterPro" id="IPR039697">
    <property type="entry name" value="Alcohol_dehydrogenase_Fe"/>
</dbReference>
<comment type="cofactor">
    <cofactor evidence="1">
        <name>Fe cation</name>
        <dbReference type="ChEBI" id="CHEBI:24875"/>
    </cofactor>
</comment>
<dbReference type="GO" id="GO:0004022">
    <property type="term" value="F:alcohol dehydrogenase (NAD+) activity"/>
    <property type="evidence" value="ECO:0007669"/>
    <property type="project" value="TreeGrafter"/>
</dbReference>
<dbReference type="EMBL" id="CP021781">
    <property type="protein sequence ID" value="AXA34173.1"/>
    <property type="molecule type" value="Genomic_DNA"/>
</dbReference>
<dbReference type="OrthoDB" id="9815791at2"/>